<protein>
    <recommendedName>
        <fullName evidence="4">Neuropeptide</fullName>
    </recommendedName>
</protein>
<keyword evidence="1" id="KW-0732">Signal</keyword>
<keyword evidence="3" id="KW-1185">Reference proteome</keyword>
<name>A0A9P0HUQ2_NEZVI</name>
<evidence type="ECO:0000256" key="1">
    <source>
        <dbReference type="SAM" id="SignalP"/>
    </source>
</evidence>
<dbReference type="AlphaFoldDB" id="A0A9P0HUQ2"/>
<evidence type="ECO:0000313" key="3">
    <source>
        <dbReference type="Proteomes" id="UP001152798"/>
    </source>
</evidence>
<sequence length="142" mass="16330">MKYSLHFLLILCAVEGYRGQRPYQCGARPCSPEFNPVCGWKLSEEGETIDKMFPNVCVMGEENDCNENDSHHWILYDTCPSQIAMDKESLKVKYQKENEKDEEDFRKWHFSTRTPCTKEPVLTTKSHLSSLFLAILGNATSS</sequence>
<dbReference type="OrthoDB" id="10416341at2759"/>
<evidence type="ECO:0000313" key="2">
    <source>
        <dbReference type="EMBL" id="CAH1407988.1"/>
    </source>
</evidence>
<dbReference type="Proteomes" id="UP001152798">
    <property type="component" value="Chromosome 7"/>
</dbReference>
<dbReference type="EMBL" id="OV725083">
    <property type="protein sequence ID" value="CAH1407988.1"/>
    <property type="molecule type" value="Genomic_DNA"/>
</dbReference>
<evidence type="ECO:0008006" key="4">
    <source>
        <dbReference type="Google" id="ProtNLM"/>
    </source>
</evidence>
<reference evidence="2" key="1">
    <citation type="submission" date="2022-01" db="EMBL/GenBank/DDBJ databases">
        <authorList>
            <person name="King R."/>
        </authorList>
    </citation>
    <scope>NUCLEOTIDE SEQUENCE</scope>
</reference>
<feature type="signal peptide" evidence="1">
    <location>
        <begin position="1"/>
        <end position="19"/>
    </location>
</feature>
<organism evidence="2 3">
    <name type="scientific">Nezara viridula</name>
    <name type="common">Southern green stink bug</name>
    <name type="synonym">Cimex viridulus</name>
    <dbReference type="NCBI Taxonomy" id="85310"/>
    <lineage>
        <taxon>Eukaryota</taxon>
        <taxon>Metazoa</taxon>
        <taxon>Ecdysozoa</taxon>
        <taxon>Arthropoda</taxon>
        <taxon>Hexapoda</taxon>
        <taxon>Insecta</taxon>
        <taxon>Pterygota</taxon>
        <taxon>Neoptera</taxon>
        <taxon>Paraneoptera</taxon>
        <taxon>Hemiptera</taxon>
        <taxon>Heteroptera</taxon>
        <taxon>Panheteroptera</taxon>
        <taxon>Pentatomomorpha</taxon>
        <taxon>Pentatomoidea</taxon>
        <taxon>Pentatomidae</taxon>
        <taxon>Pentatominae</taxon>
        <taxon>Nezara</taxon>
    </lineage>
</organism>
<gene>
    <name evidence="2" type="ORF">NEZAVI_LOCUS15598</name>
</gene>
<feature type="chain" id="PRO_5040421799" description="Neuropeptide" evidence="1">
    <location>
        <begin position="20"/>
        <end position="142"/>
    </location>
</feature>
<accession>A0A9P0HUQ2</accession>
<proteinExistence type="predicted"/>